<comment type="caution">
    <text evidence="1">The sequence shown here is derived from an EMBL/GenBank/DDBJ whole genome shotgun (WGS) entry which is preliminary data.</text>
</comment>
<evidence type="ECO:0000313" key="1">
    <source>
        <dbReference type="EMBL" id="GIY46709.1"/>
    </source>
</evidence>
<proteinExistence type="predicted"/>
<sequence length="26" mass="2856">MLIGSRTELPKSETCCANCYAFLHAP</sequence>
<dbReference type="AlphaFoldDB" id="A0AAV4TLT8"/>
<accession>A0AAV4TLT8</accession>
<protein>
    <submittedName>
        <fullName evidence="1">Uncharacterized protein</fullName>
    </submittedName>
</protein>
<name>A0AAV4TLT8_9ARAC</name>
<gene>
    <name evidence="1" type="ORF">CDAR_250751</name>
</gene>
<keyword evidence="2" id="KW-1185">Reference proteome</keyword>
<organism evidence="1 2">
    <name type="scientific">Caerostris darwini</name>
    <dbReference type="NCBI Taxonomy" id="1538125"/>
    <lineage>
        <taxon>Eukaryota</taxon>
        <taxon>Metazoa</taxon>
        <taxon>Ecdysozoa</taxon>
        <taxon>Arthropoda</taxon>
        <taxon>Chelicerata</taxon>
        <taxon>Arachnida</taxon>
        <taxon>Araneae</taxon>
        <taxon>Araneomorphae</taxon>
        <taxon>Entelegynae</taxon>
        <taxon>Araneoidea</taxon>
        <taxon>Araneidae</taxon>
        <taxon>Caerostris</taxon>
    </lineage>
</organism>
<dbReference type="Proteomes" id="UP001054837">
    <property type="component" value="Unassembled WGS sequence"/>
</dbReference>
<evidence type="ECO:0000313" key="2">
    <source>
        <dbReference type="Proteomes" id="UP001054837"/>
    </source>
</evidence>
<dbReference type="EMBL" id="BPLQ01009812">
    <property type="protein sequence ID" value="GIY46709.1"/>
    <property type="molecule type" value="Genomic_DNA"/>
</dbReference>
<reference evidence="1 2" key="1">
    <citation type="submission" date="2021-06" db="EMBL/GenBank/DDBJ databases">
        <title>Caerostris darwini draft genome.</title>
        <authorList>
            <person name="Kono N."/>
            <person name="Arakawa K."/>
        </authorList>
    </citation>
    <scope>NUCLEOTIDE SEQUENCE [LARGE SCALE GENOMIC DNA]</scope>
</reference>
<feature type="non-terminal residue" evidence="1">
    <location>
        <position position="26"/>
    </location>
</feature>